<dbReference type="AlphaFoldDB" id="A0A7X3FL08"/>
<reference evidence="1 2" key="1">
    <citation type="journal article" date="2019" name="Microorganisms">
        <title>Paenibacillus lutrae sp. nov., A Chitinolytic Species Isolated from A River Otter in Castril Natural Park, Granada, Spain.</title>
        <authorList>
            <person name="Rodriguez M."/>
            <person name="Reina J.C."/>
            <person name="Bejar V."/>
            <person name="Llamas I."/>
        </authorList>
    </citation>
    <scope>NUCLEOTIDE SEQUENCE [LARGE SCALE GENOMIC DNA]</scope>
    <source>
        <strain evidence="1 2">N10</strain>
    </source>
</reference>
<proteinExistence type="predicted"/>
<accession>A0A7X3FL08</accession>
<gene>
    <name evidence="1" type="ORF">EDM21_18860</name>
</gene>
<name>A0A7X3FL08_9BACL</name>
<dbReference type="OrthoDB" id="86584at2"/>
<evidence type="ECO:0008006" key="3">
    <source>
        <dbReference type="Google" id="ProtNLM"/>
    </source>
</evidence>
<evidence type="ECO:0000313" key="2">
    <source>
        <dbReference type="Proteomes" id="UP000490800"/>
    </source>
</evidence>
<evidence type="ECO:0000313" key="1">
    <source>
        <dbReference type="EMBL" id="MVP01557.1"/>
    </source>
</evidence>
<dbReference type="NCBIfam" id="NF038110">
    <property type="entry name" value="Lys_methyl_FliB"/>
    <property type="match status" value="1"/>
</dbReference>
<organism evidence="1 2">
    <name type="scientific">Paenibacillus lutrae</name>
    <dbReference type="NCBI Taxonomy" id="2078573"/>
    <lineage>
        <taxon>Bacteria</taxon>
        <taxon>Bacillati</taxon>
        <taxon>Bacillota</taxon>
        <taxon>Bacilli</taxon>
        <taxon>Bacillales</taxon>
        <taxon>Paenibacillaceae</taxon>
        <taxon>Paenibacillus</taxon>
    </lineage>
</organism>
<dbReference type="RefSeq" id="WP_157338004.1">
    <property type="nucleotide sequence ID" value="NZ_RHLK01000013.1"/>
</dbReference>
<dbReference type="EMBL" id="RHLK01000013">
    <property type="protein sequence ID" value="MVP01557.1"/>
    <property type="molecule type" value="Genomic_DNA"/>
</dbReference>
<protein>
    <recommendedName>
        <fullName evidence="3">Lysine-N-methylase</fullName>
    </recommendedName>
</protein>
<dbReference type="Proteomes" id="UP000490800">
    <property type="component" value="Unassembled WGS sequence"/>
</dbReference>
<comment type="caution">
    <text evidence="1">The sequence shown here is derived from an EMBL/GenBank/DDBJ whole genome shotgun (WGS) entry which is preliminary data.</text>
</comment>
<keyword evidence="2" id="KW-1185">Reference proteome</keyword>
<sequence length="412" mass="47887">MKQNTLMPEYMKNFKCIGGECEDTCCAGWTVSIDKKTYKNYQKVKDPALRDKLSSGLKRNKNNASRSDRYYASFILNENNCCSMLTEDKWCTIQMELGEKALSNTCNTYPRNLNKYDQNYELSGKVSCPEIARLVLLQPQGIEFEEAECELESNWPVVKTGGIQVQNNYTQYFWPIRMLAIEIIQRRTMLLGDRMVLLGLFIDALQNDIERNYGLSISDIIDSFRSKLHSPEYTDSIAELRVNLDLKLQALFELIKSRLDYGISMDRYQVTYKEMMEGLNQDSEVFNLDKFRLNYEENFKVYYSSYMDEKEYILENYLVNNLFGSLFPNLSEKEISLFDEYALLSVIYGMLKIHLVGVSGKHKGLSDEIVIRTIQAYAKTIEHNNSYINSILVELKRNNYDTLAHISLLVKD</sequence>